<feature type="compositionally biased region" description="Basic and acidic residues" evidence="7">
    <location>
        <begin position="362"/>
        <end position="374"/>
    </location>
</feature>
<reference evidence="9 10" key="1">
    <citation type="journal article" date="2023" name="G3 (Bethesda)">
        <title>A chromosome-length genome assembly and annotation of blackberry (Rubus argutus, cv. 'Hillquist').</title>
        <authorList>
            <person name="Bruna T."/>
            <person name="Aryal R."/>
            <person name="Dudchenko O."/>
            <person name="Sargent D.J."/>
            <person name="Mead D."/>
            <person name="Buti M."/>
            <person name="Cavallini A."/>
            <person name="Hytonen T."/>
            <person name="Andres J."/>
            <person name="Pham M."/>
            <person name="Weisz D."/>
            <person name="Mascagni F."/>
            <person name="Usai G."/>
            <person name="Natali L."/>
            <person name="Bassil N."/>
            <person name="Fernandez G.E."/>
            <person name="Lomsadze A."/>
            <person name="Armour M."/>
            <person name="Olukolu B."/>
            <person name="Poorten T."/>
            <person name="Britton C."/>
            <person name="Davik J."/>
            <person name="Ashrafi H."/>
            <person name="Aiden E.L."/>
            <person name="Borodovsky M."/>
            <person name="Worthington M."/>
        </authorList>
    </citation>
    <scope>NUCLEOTIDE SEQUENCE [LARGE SCALE GENOMIC DNA]</scope>
    <source>
        <strain evidence="9">PI 553951</strain>
    </source>
</reference>
<dbReference type="SUPFAM" id="SSF118290">
    <property type="entry name" value="WRKY DNA-binding domain"/>
    <property type="match status" value="2"/>
</dbReference>
<dbReference type="InterPro" id="IPR036576">
    <property type="entry name" value="WRKY_dom_sf"/>
</dbReference>
<evidence type="ECO:0000259" key="8">
    <source>
        <dbReference type="PROSITE" id="PS50811"/>
    </source>
</evidence>
<feature type="compositionally biased region" description="Polar residues" evidence="7">
    <location>
        <begin position="297"/>
        <end position="306"/>
    </location>
</feature>
<comment type="caution">
    <text evidence="9">The sequence shown here is derived from an EMBL/GenBank/DDBJ whole genome shotgun (WGS) entry which is preliminary data.</text>
</comment>
<dbReference type="InterPro" id="IPR044810">
    <property type="entry name" value="WRKY_plant"/>
</dbReference>
<sequence length="512" mass="55904">MAESKVSEQQEEPPLPSTSSAPLAPSRPTITLPPRTSFETLFNTSGGGAAGPGLGFSPGPMTLVSSFFSDGEDCKSFSQLLAGAMLSPAGFPQLEDRNSGDDSSDFRFKQNEPAELSIGPPSPMFPAGFLDSPRLFSPGQGGFGMTHQQALAQVTAQASHSQSYTFHIPNEQSTSMTQLPVNPVFTSGTTAPKEMTSGIPDSGVSMKESSDISHADQRSQPSSLSVDKPNDDGYNWRKYGQKQVKGSEFPRSYYKCTHPSCPVKKKVERSVDGQITEIIYKGEHNHQRPPSKRPKDSGSQNGNVQVNHDLASQVHGGNSKEGTYPTSKQGQESSQAISGTSDSEEVGDAETKVEERDEDEPDAKRRNMEVRHSEPASSHRTVTEPRIIVQTTSEVDLLDDGYRWRKYGQKVVKGNPYPRSYYKCTFQGCNVRKHVERAATDPKAVITTYEGKHNHDVPASKTGSHYTANNNASNLRSGNPGTEKHASVSRMDPRNNDQQPIARLRLKEEQIT</sequence>
<evidence type="ECO:0000256" key="1">
    <source>
        <dbReference type="ARBA" id="ARBA00004123"/>
    </source>
</evidence>
<dbReference type="GO" id="GO:0043565">
    <property type="term" value="F:sequence-specific DNA binding"/>
    <property type="evidence" value="ECO:0007669"/>
    <property type="project" value="InterPro"/>
</dbReference>
<feature type="compositionally biased region" description="Polar residues" evidence="7">
    <location>
        <begin position="461"/>
        <end position="480"/>
    </location>
</feature>
<protein>
    <recommendedName>
        <fullName evidence="8">WRKY domain-containing protein</fullName>
    </recommendedName>
</protein>
<keyword evidence="2" id="KW-0677">Repeat</keyword>
<feature type="compositionally biased region" description="Polar residues" evidence="7">
    <location>
        <begin position="320"/>
        <end position="341"/>
    </location>
</feature>
<organism evidence="9 10">
    <name type="scientific">Rubus argutus</name>
    <name type="common">Southern blackberry</name>
    <dbReference type="NCBI Taxonomy" id="59490"/>
    <lineage>
        <taxon>Eukaryota</taxon>
        <taxon>Viridiplantae</taxon>
        <taxon>Streptophyta</taxon>
        <taxon>Embryophyta</taxon>
        <taxon>Tracheophyta</taxon>
        <taxon>Spermatophyta</taxon>
        <taxon>Magnoliopsida</taxon>
        <taxon>eudicotyledons</taxon>
        <taxon>Gunneridae</taxon>
        <taxon>Pentapetalae</taxon>
        <taxon>rosids</taxon>
        <taxon>fabids</taxon>
        <taxon>Rosales</taxon>
        <taxon>Rosaceae</taxon>
        <taxon>Rosoideae</taxon>
        <taxon>Rosoideae incertae sedis</taxon>
        <taxon>Rubus</taxon>
    </lineage>
</organism>
<evidence type="ECO:0000313" key="9">
    <source>
        <dbReference type="EMBL" id="KAK9935083.1"/>
    </source>
</evidence>
<keyword evidence="4" id="KW-0238">DNA-binding</keyword>
<evidence type="ECO:0000256" key="3">
    <source>
        <dbReference type="ARBA" id="ARBA00023015"/>
    </source>
</evidence>
<evidence type="ECO:0000256" key="2">
    <source>
        <dbReference type="ARBA" id="ARBA00022737"/>
    </source>
</evidence>
<evidence type="ECO:0000256" key="7">
    <source>
        <dbReference type="SAM" id="MobiDB-lite"/>
    </source>
</evidence>
<feature type="region of interest" description="Disordered" evidence="7">
    <location>
        <begin position="1"/>
        <end position="56"/>
    </location>
</feature>
<dbReference type="PROSITE" id="PS50811">
    <property type="entry name" value="WRKY"/>
    <property type="match status" value="2"/>
</dbReference>
<keyword evidence="6" id="KW-0539">Nucleus</keyword>
<dbReference type="PANTHER" id="PTHR31221:SF343">
    <property type="entry name" value="WRKY TRANSCRIPTION FACTOR 4-RELATED"/>
    <property type="match status" value="1"/>
</dbReference>
<dbReference type="AlphaFoldDB" id="A0AAW1XGI8"/>
<dbReference type="GO" id="GO:0003700">
    <property type="term" value="F:DNA-binding transcription factor activity"/>
    <property type="evidence" value="ECO:0007669"/>
    <property type="project" value="InterPro"/>
</dbReference>
<evidence type="ECO:0000256" key="4">
    <source>
        <dbReference type="ARBA" id="ARBA00023125"/>
    </source>
</evidence>
<feature type="domain" description="WRKY" evidence="8">
    <location>
        <begin position="225"/>
        <end position="289"/>
    </location>
</feature>
<evidence type="ECO:0000256" key="6">
    <source>
        <dbReference type="ARBA" id="ARBA00023242"/>
    </source>
</evidence>
<keyword evidence="5" id="KW-0804">Transcription</keyword>
<dbReference type="GO" id="GO:0005634">
    <property type="term" value="C:nucleus"/>
    <property type="evidence" value="ECO:0007669"/>
    <property type="project" value="UniProtKB-SubCell"/>
</dbReference>
<feature type="compositionally biased region" description="Gly residues" evidence="7">
    <location>
        <begin position="45"/>
        <end position="56"/>
    </location>
</feature>
<dbReference type="Proteomes" id="UP001457282">
    <property type="component" value="Unassembled WGS sequence"/>
</dbReference>
<feature type="region of interest" description="Disordered" evidence="7">
    <location>
        <begin position="186"/>
        <end position="385"/>
    </location>
</feature>
<gene>
    <name evidence="9" type="ORF">M0R45_022198</name>
</gene>
<comment type="subcellular location">
    <subcellularLocation>
        <location evidence="1">Nucleus</location>
    </subcellularLocation>
</comment>
<dbReference type="InterPro" id="IPR003657">
    <property type="entry name" value="WRKY_dom"/>
</dbReference>
<feature type="region of interest" description="Disordered" evidence="7">
    <location>
        <begin position="453"/>
        <end position="512"/>
    </location>
</feature>
<evidence type="ECO:0000256" key="5">
    <source>
        <dbReference type="ARBA" id="ARBA00023163"/>
    </source>
</evidence>
<dbReference type="Pfam" id="PF03106">
    <property type="entry name" value="WRKY"/>
    <property type="match status" value="2"/>
</dbReference>
<feature type="compositionally biased region" description="Low complexity" evidence="7">
    <location>
        <begin position="17"/>
        <end position="29"/>
    </location>
</feature>
<dbReference type="FunFam" id="2.20.25.80:FF:000006">
    <property type="entry name" value="WRKY transcription factor"/>
    <property type="match status" value="1"/>
</dbReference>
<keyword evidence="10" id="KW-1185">Reference proteome</keyword>
<dbReference type="EMBL" id="JBEDUW010000004">
    <property type="protein sequence ID" value="KAK9935083.1"/>
    <property type="molecule type" value="Genomic_DNA"/>
</dbReference>
<feature type="compositionally biased region" description="Basic and acidic residues" evidence="7">
    <location>
        <begin position="208"/>
        <end position="217"/>
    </location>
</feature>
<dbReference type="SMART" id="SM00774">
    <property type="entry name" value="WRKY"/>
    <property type="match status" value="2"/>
</dbReference>
<dbReference type="PANTHER" id="PTHR31221">
    <property type="entry name" value="WRKY TRANSCRIPTION FACTOR PROTEIN 1-RELATED"/>
    <property type="match status" value="1"/>
</dbReference>
<feature type="domain" description="WRKY" evidence="8">
    <location>
        <begin position="393"/>
        <end position="458"/>
    </location>
</feature>
<feature type="compositionally biased region" description="Basic and acidic residues" evidence="7">
    <location>
        <begin position="482"/>
        <end position="495"/>
    </location>
</feature>
<name>A0AAW1XGI8_RUBAR</name>
<accession>A0AAW1XGI8</accession>
<proteinExistence type="predicted"/>
<dbReference type="FunFam" id="2.20.25.80:FF:000001">
    <property type="entry name" value="WRKY transcription factor 33"/>
    <property type="match status" value="1"/>
</dbReference>
<dbReference type="Gene3D" id="2.20.25.80">
    <property type="entry name" value="WRKY domain"/>
    <property type="match status" value="2"/>
</dbReference>
<evidence type="ECO:0000313" key="10">
    <source>
        <dbReference type="Proteomes" id="UP001457282"/>
    </source>
</evidence>
<keyword evidence="3" id="KW-0805">Transcription regulation</keyword>